<dbReference type="EC" id="2.3.-.-" evidence="4"/>
<dbReference type="SUPFAM" id="SSF55729">
    <property type="entry name" value="Acyl-CoA N-acyltransferases (Nat)"/>
    <property type="match status" value="1"/>
</dbReference>
<dbReference type="GO" id="GO:0016746">
    <property type="term" value="F:acyltransferase activity"/>
    <property type="evidence" value="ECO:0007669"/>
    <property type="project" value="UniProtKB-KW"/>
</dbReference>
<dbReference type="CDD" id="cd04301">
    <property type="entry name" value="NAT_SF"/>
    <property type="match status" value="1"/>
</dbReference>
<dbReference type="PANTHER" id="PTHR43877">
    <property type="entry name" value="AMINOALKYLPHOSPHONATE N-ACETYLTRANSFERASE-RELATED-RELATED"/>
    <property type="match status" value="1"/>
</dbReference>
<dbReference type="Proteomes" id="UP001556098">
    <property type="component" value="Unassembled WGS sequence"/>
</dbReference>
<keyword evidence="2 4" id="KW-0012">Acyltransferase</keyword>
<feature type="domain" description="N-acetyltransferase" evidence="3">
    <location>
        <begin position="4"/>
        <end position="168"/>
    </location>
</feature>
<dbReference type="InterPro" id="IPR050832">
    <property type="entry name" value="Bact_Acetyltransf"/>
</dbReference>
<comment type="caution">
    <text evidence="4">The sequence shown here is derived from an EMBL/GenBank/DDBJ whole genome shotgun (WGS) entry which is preliminary data.</text>
</comment>
<dbReference type="PANTHER" id="PTHR43877:SF1">
    <property type="entry name" value="ACETYLTRANSFERASE"/>
    <property type="match status" value="1"/>
</dbReference>
<dbReference type="InterPro" id="IPR016181">
    <property type="entry name" value="Acyl_CoA_acyltransferase"/>
</dbReference>
<accession>A0ABV3RR62</accession>
<organism evidence="4 5">
    <name type="scientific">Sulfitobacter sediminis</name>
    <dbReference type="NCBI Taxonomy" id="3234186"/>
    <lineage>
        <taxon>Bacteria</taxon>
        <taxon>Pseudomonadati</taxon>
        <taxon>Pseudomonadota</taxon>
        <taxon>Alphaproteobacteria</taxon>
        <taxon>Rhodobacterales</taxon>
        <taxon>Roseobacteraceae</taxon>
        <taxon>Sulfitobacter</taxon>
    </lineage>
</organism>
<keyword evidence="5" id="KW-1185">Reference proteome</keyword>
<proteinExistence type="predicted"/>
<reference evidence="4 5" key="1">
    <citation type="submission" date="2024-07" db="EMBL/GenBank/DDBJ databases">
        <title>Marimonas sp.nov., isolated from tidal-flat sediment.</title>
        <authorList>
            <person name="Jayan J.N."/>
            <person name="Lee S.S."/>
        </authorList>
    </citation>
    <scope>NUCLEOTIDE SEQUENCE [LARGE SCALE GENOMIC DNA]</scope>
    <source>
        <strain evidence="4 5">MJW-29</strain>
    </source>
</reference>
<dbReference type="RefSeq" id="WP_367879201.1">
    <property type="nucleotide sequence ID" value="NZ_JBFNXX010000016.1"/>
</dbReference>
<evidence type="ECO:0000313" key="5">
    <source>
        <dbReference type="Proteomes" id="UP001556098"/>
    </source>
</evidence>
<evidence type="ECO:0000256" key="1">
    <source>
        <dbReference type="ARBA" id="ARBA00022679"/>
    </source>
</evidence>
<sequence>MASLIIRPGTRDDIAPLDALLARSYPRLLAADYPPSVLVTAIPRISKAQPALVTCGTYFVALRDGRLLGGGGWTRAAPGSGRRGAASVGHIRHFATDVEAVRQGVGRALMERVLATAAEAGVRRLECMSTRTAVPFYRSAGFEVLGEVDVPLDAGITFPALRMVRLLSSREGG</sequence>
<evidence type="ECO:0000313" key="4">
    <source>
        <dbReference type="EMBL" id="MEW9921500.1"/>
    </source>
</evidence>
<evidence type="ECO:0000259" key="3">
    <source>
        <dbReference type="PROSITE" id="PS51186"/>
    </source>
</evidence>
<dbReference type="Pfam" id="PF13673">
    <property type="entry name" value="Acetyltransf_10"/>
    <property type="match status" value="1"/>
</dbReference>
<dbReference type="PROSITE" id="PS51186">
    <property type="entry name" value="GNAT"/>
    <property type="match status" value="1"/>
</dbReference>
<gene>
    <name evidence="4" type="ORF">AB2B41_17965</name>
</gene>
<protein>
    <submittedName>
        <fullName evidence="4">GNAT family N-acetyltransferase</fullName>
        <ecNumber evidence="4">2.3.-.-</ecNumber>
    </submittedName>
</protein>
<dbReference type="EMBL" id="JBFNXX010000016">
    <property type="protein sequence ID" value="MEW9921500.1"/>
    <property type="molecule type" value="Genomic_DNA"/>
</dbReference>
<dbReference type="Gene3D" id="3.40.630.30">
    <property type="match status" value="1"/>
</dbReference>
<dbReference type="InterPro" id="IPR000182">
    <property type="entry name" value="GNAT_dom"/>
</dbReference>
<keyword evidence="1 4" id="KW-0808">Transferase</keyword>
<evidence type="ECO:0000256" key="2">
    <source>
        <dbReference type="ARBA" id="ARBA00023315"/>
    </source>
</evidence>
<name>A0ABV3RR62_9RHOB</name>